<evidence type="ECO:0000256" key="2">
    <source>
        <dbReference type="ARBA" id="ARBA00023125"/>
    </source>
</evidence>
<evidence type="ECO:0000256" key="3">
    <source>
        <dbReference type="ARBA" id="ARBA00023242"/>
    </source>
</evidence>
<dbReference type="InterPro" id="IPR050863">
    <property type="entry name" value="CenT-Element_Derived"/>
</dbReference>
<dbReference type="InterPro" id="IPR007889">
    <property type="entry name" value="HTH_Psq"/>
</dbReference>
<evidence type="ECO:0000313" key="6">
    <source>
        <dbReference type="Proteomes" id="UP000245464"/>
    </source>
</evidence>
<dbReference type="PANTHER" id="PTHR19303">
    <property type="entry name" value="TRANSPOSON"/>
    <property type="match status" value="1"/>
</dbReference>
<dbReference type="Pfam" id="PF03184">
    <property type="entry name" value="DDE_1"/>
    <property type="match status" value="1"/>
</dbReference>
<comment type="subcellular location">
    <subcellularLocation>
        <location evidence="1">Nucleus</location>
    </subcellularLocation>
</comment>
<dbReference type="Gene3D" id="1.10.10.60">
    <property type="entry name" value="Homeodomain-like"/>
    <property type="match status" value="1"/>
</dbReference>
<protein>
    <recommendedName>
        <fullName evidence="4">HTH CENPB-type domain-containing protein</fullName>
    </recommendedName>
</protein>
<dbReference type="GeneID" id="90958131"/>
<name>A0A834RMI0_9PLEO</name>
<evidence type="ECO:0000256" key="1">
    <source>
        <dbReference type="ARBA" id="ARBA00004123"/>
    </source>
</evidence>
<dbReference type="Pfam" id="PF05225">
    <property type="entry name" value="HTH_psq"/>
    <property type="match status" value="1"/>
</dbReference>
<dbReference type="SUPFAM" id="SSF46689">
    <property type="entry name" value="Homeodomain-like"/>
    <property type="match status" value="1"/>
</dbReference>
<dbReference type="InterPro" id="IPR006600">
    <property type="entry name" value="HTH_CenpB_DNA-bd_dom"/>
</dbReference>
<dbReference type="KEGG" id="ptrr:90958131"/>
<organism evidence="5 6">
    <name type="scientific">Pyrenophora tritici-repentis</name>
    <dbReference type="NCBI Taxonomy" id="45151"/>
    <lineage>
        <taxon>Eukaryota</taxon>
        <taxon>Fungi</taxon>
        <taxon>Dikarya</taxon>
        <taxon>Ascomycota</taxon>
        <taxon>Pezizomycotina</taxon>
        <taxon>Dothideomycetes</taxon>
        <taxon>Pleosporomycetidae</taxon>
        <taxon>Pleosporales</taxon>
        <taxon>Pleosporineae</taxon>
        <taxon>Pleosporaceae</taxon>
        <taxon>Pyrenophora</taxon>
    </lineage>
</organism>
<dbReference type="InterPro" id="IPR009057">
    <property type="entry name" value="Homeodomain-like_sf"/>
</dbReference>
<gene>
    <name evidence="5" type="ORF">PtrM4_151280</name>
</gene>
<dbReference type="Pfam" id="PF03221">
    <property type="entry name" value="HTH_Tnp_Tc5"/>
    <property type="match status" value="1"/>
</dbReference>
<keyword evidence="2" id="KW-0238">DNA-binding</keyword>
<dbReference type="PROSITE" id="PS51253">
    <property type="entry name" value="HTH_CENPB"/>
    <property type="match status" value="1"/>
</dbReference>
<accession>A0A834RMI0</accession>
<dbReference type="GO" id="GO:0003677">
    <property type="term" value="F:DNA binding"/>
    <property type="evidence" value="ECO:0007669"/>
    <property type="project" value="UniProtKB-KW"/>
</dbReference>
<dbReference type="EMBL" id="NQIK02000009">
    <property type="protein sequence ID" value="KAF7566808.1"/>
    <property type="molecule type" value="Genomic_DNA"/>
</dbReference>
<evidence type="ECO:0000259" key="4">
    <source>
        <dbReference type="PROSITE" id="PS51253"/>
    </source>
</evidence>
<dbReference type="PANTHER" id="PTHR19303:SF74">
    <property type="entry name" value="POGO TRANSPOSABLE ELEMENT WITH KRAB DOMAIN"/>
    <property type="match status" value="1"/>
</dbReference>
<dbReference type="InterPro" id="IPR004875">
    <property type="entry name" value="DDE_SF_endonuclease_dom"/>
</dbReference>
<proteinExistence type="predicted"/>
<dbReference type="Proteomes" id="UP000245464">
    <property type="component" value="Chromosome 9"/>
</dbReference>
<dbReference type="RefSeq" id="XP_065960067.1">
    <property type="nucleotide sequence ID" value="XM_066110084.1"/>
</dbReference>
<dbReference type="SMART" id="SM00674">
    <property type="entry name" value="CENPB"/>
    <property type="match status" value="1"/>
</dbReference>
<sequence length="547" mass="61711">MSQQRNVQQAYTEGDIILAISDITSNQVSSVKRAAAIYNVPRTTVRRRRAGQRSRRDCEPNSKRLTKLEEEAIVQRVLEESSRGIPPSKAHVQDMADRLLRERGGKPTGKNWVDNFIKRTPELQMRWSRPYDRQRAACEDPVIIRPWFSLVQSVKAKYGILDEDTWNFDESGFMMGKISSQLVVTGSEKPGKQKKLQPGDREWVTLVQGVAATGRVIPPFLIFAGKVLISTWYTDLPRNWVIDVSPTGWINNDLALAWLKHFDAHTKASSAGAYRLLIIDGHDSRCSIEFQDYCKENNIIALCMPPHSSHLLQPLDVVPYSLLKRHYGDGISLLARSRIHHIDKETFLPAFKAAFEKTFTVENIRAGFRGAGLVPYDPDVVLSKLDVQLRTPTPPAPGTIAWEAQTPRNARETEAQSMLIRNRMQNHQGSPASSLDEQVKQLSKGAQQIAHNMVLVQEEMGRLRDAVDTLTKRKTRKRRYVRVEETLTVGKVSNLIAAKEGGSREDGETPAKRVRAERRCGRCSEIGHNSRTCKVEIEDEDSSDASK</sequence>
<dbReference type="GO" id="GO:0005634">
    <property type="term" value="C:nucleus"/>
    <property type="evidence" value="ECO:0007669"/>
    <property type="project" value="UniProtKB-SubCell"/>
</dbReference>
<dbReference type="AlphaFoldDB" id="A0A834RMI0"/>
<evidence type="ECO:0000313" key="5">
    <source>
        <dbReference type="EMBL" id="KAF7566808.1"/>
    </source>
</evidence>
<feature type="domain" description="HTH CENPB-type" evidence="4">
    <location>
        <begin position="57"/>
        <end position="126"/>
    </location>
</feature>
<keyword evidence="3" id="KW-0539">Nucleus</keyword>
<reference evidence="5" key="1">
    <citation type="journal article" date="2018" name="BMC Genomics">
        <title>Comparative genomics of the wheat fungal pathogen Pyrenophora tritici-repentis reveals chromosomal variations and genome plasticity.</title>
        <authorList>
            <person name="Moolhuijzen P."/>
            <person name="See P.T."/>
            <person name="Hane J.K."/>
            <person name="Shi G."/>
            <person name="Liu Z."/>
            <person name="Oliver R.P."/>
            <person name="Moffat C.S."/>
        </authorList>
    </citation>
    <scope>NUCLEOTIDE SEQUENCE [LARGE SCALE GENOMIC DNA]</scope>
    <source>
        <strain evidence="5">M4</strain>
    </source>
</reference>
<comment type="caution">
    <text evidence="5">The sequence shown here is derived from an EMBL/GenBank/DDBJ whole genome shotgun (WGS) entry which is preliminary data.</text>
</comment>